<keyword evidence="1" id="KW-0812">Transmembrane</keyword>
<keyword evidence="1" id="KW-0472">Membrane</keyword>
<dbReference type="OrthoDB" id="4664297at2759"/>
<dbReference type="Proteomes" id="UP000800092">
    <property type="component" value="Unassembled WGS sequence"/>
</dbReference>
<keyword evidence="3" id="KW-1185">Reference proteome</keyword>
<sequence>MGNHTLRIPYLIFGVCIITVFALHYKGYINMSSRNGASSLPTQLPHDQASLDQLSLRITQTSTKPPRVRVALQNTHPSVSFTILKWDTPFDETPLVLGVFPISDRATKEKVEVTTIMRNRQLPPTKDALLELHPRATVENEVALTAPAVKLEKGRTYDMEVRGNWKAVWPYKLAEVTSEDLEKMSGSERAFAGDFESNKISLFVD</sequence>
<feature type="transmembrane region" description="Helical" evidence="1">
    <location>
        <begin position="6"/>
        <end position="25"/>
    </location>
</feature>
<keyword evidence="1" id="KW-1133">Transmembrane helix</keyword>
<name>A0A6A6GWQ7_VIRVR</name>
<gene>
    <name evidence="2" type="ORF">EV356DRAFT_509555</name>
</gene>
<organism evidence="2 3">
    <name type="scientific">Viridothelium virens</name>
    <name type="common">Speckled blister lichen</name>
    <name type="synonym">Trypethelium virens</name>
    <dbReference type="NCBI Taxonomy" id="1048519"/>
    <lineage>
        <taxon>Eukaryota</taxon>
        <taxon>Fungi</taxon>
        <taxon>Dikarya</taxon>
        <taxon>Ascomycota</taxon>
        <taxon>Pezizomycotina</taxon>
        <taxon>Dothideomycetes</taxon>
        <taxon>Dothideomycetes incertae sedis</taxon>
        <taxon>Trypetheliales</taxon>
        <taxon>Trypetheliaceae</taxon>
        <taxon>Viridothelium</taxon>
    </lineage>
</organism>
<reference evidence="2" key="1">
    <citation type="journal article" date="2020" name="Stud. Mycol.">
        <title>101 Dothideomycetes genomes: a test case for predicting lifestyles and emergence of pathogens.</title>
        <authorList>
            <person name="Haridas S."/>
            <person name="Albert R."/>
            <person name="Binder M."/>
            <person name="Bloem J."/>
            <person name="Labutti K."/>
            <person name="Salamov A."/>
            <person name="Andreopoulos B."/>
            <person name="Baker S."/>
            <person name="Barry K."/>
            <person name="Bills G."/>
            <person name="Bluhm B."/>
            <person name="Cannon C."/>
            <person name="Castanera R."/>
            <person name="Culley D."/>
            <person name="Daum C."/>
            <person name="Ezra D."/>
            <person name="Gonzalez J."/>
            <person name="Henrissat B."/>
            <person name="Kuo A."/>
            <person name="Liang C."/>
            <person name="Lipzen A."/>
            <person name="Lutzoni F."/>
            <person name="Magnuson J."/>
            <person name="Mondo S."/>
            <person name="Nolan M."/>
            <person name="Ohm R."/>
            <person name="Pangilinan J."/>
            <person name="Park H.-J."/>
            <person name="Ramirez L."/>
            <person name="Alfaro M."/>
            <person name="Sun H."/>
            <person name="Tritt A."/>
            <person name="Yoshinaga Y."/>
            <person name="Zwiers L.-H."/>
            <person name="Turgeon B."/>
            <person name="Goodwin S."/>
            <person name="Spatafora J."/>
            <person name="Crous P."/>
            <person name="Grigoriev I."/>
        </authorList>
    </citation>
    <scope>NUCLEOTIDE SEQUENCE</scope>
    <source>
        <strain evidence="2">Tuck. ex Michener</strain>
    </source>
</reference>
<evidence type="ECO:0000313" key="3">
    <source>
        <dbReference type="Proteomes" id="UP000800092"/>
    </source>
</evidence>
<proteinExistence type="predicted"/>
<dbReference type="AlphaFoldDB" id="A0A6A6GWQ7"/>
<evidence type="ECO:0000256" key="1">
    <source>
        <dbReference type="SAM" id="Phobius"/>
    </source>
</evidence>
<dbReference type="Gene3D" id="2.60.40.2970">
    <property type="match status" value="1"/>
</dbReference>
<protein>
    <submittedName>
        <fullName evidence="2">Uncharacterized protein</fullName>
    </submittedName>
</protein>
<accession>A0A6A6GWQ7</accession>
<evidence type="ECO:0000313" key="2">
    <source>
        <dbReference type="EMBL" id="KAF2230029.1"/>
    </source>
</evidence>
<dbReference type="EMBL" id="ML991849">
    <property type="protein sequence ID" value="KAF2230029.1"/>
    <property type="molecule type" value="Genomic_DNA"/>
</dbReference>